<proteinExistence type="predicted"/>
<name>A0A8E0KGT5_9CAUL</name>
<sequence>MSEAGSGEIWFYHLERSTLDQVLPELLDRTLQRGWRALVRVGDPGLMETLDERLWAWREDAFLAHGRADQPHSERQPILLTSDSANGNGAQALFIVDRSDMDASEPFERCFIIFDGRDEESLQHARGRWKTLKEAGANLAYWKQTEQGKWEKAA</sequence>
<comment type="caution">
    <text evidence="1">The sequence shown here is derived from an EMBL/GenBank/DDBJ whole genome shotgun (WGS) entry which is preliminary data.</text>
</comment>
<reference evidence="2" key="1">
    <citation type="journal article" date="2013" name="Genome Announc.">
        <title>Draft Genome Sequence of the Dimorphic Prosthecate Bacterium Brevundimonas abyssalis TAR-001T.</title>
        <authorList>
            <person name="Tsubouchi T."/>
            <person name="Nishi S."/>
            <person name="Usui K."/>
            <person name="Shimane Y."/>
            <person name="Takaki Y."/>
            <person name="Maruyama T."/>
            <person name="Hatada Y."/>
        </authorList>
    </citation>
    <scope>NUCLEOTIDE SEQUENCE [LARGE SCALE GENOMIC DNA]</scope>
    <source>
        <strain evidence="2">TAR-001</strain>
    </source>
</reference>
<dbReference type="EMBL" id="BATC01000002">
    <property type="protein sequence ID" value="GAD57891.1"/>
    <property type="molecule type" value="Genomic_DNA"/>
</dbReference>
<dbReference type="GO" id="GO:0032298">
    <property type="term" value="P:positive regulation of DNA-templated DNA replication initiation"/>
    <property type="evidence" value="ECO:0007669"/>
    <property type="project" value="TreeGrafter"/>
</dbReference>
<dbReference type="Pfam" id="PF04364">
    <property type="entry name" value="DNA_pol3_chi"/>
    <property type="match status" value="1"/>
</dbReference>
<keyword evidence="2" id="KW-1185">Reference proteome</keyword>
<dbReference type="GO" id="GO:0003677">
    <property type="term" value="F:DNA binding"/>
    <property type="evidence" value="ECO:0007669"/>
    <property type="project" value="InterPro"/>
</dbReference>
<gene>
    <name evidence="1" type="ORF">MBEBAB_0141</name>
</gene>
<dbReference type="SUPFAM" id="SSF102400">
    <property type="entry name" value="DNA polymerase III chi subunit"/>
    <property type="match status" value="1"/>
</dbReference>
<evidence type="ECO:0000313" key="2">
    <source>
        <dbReference type="Proteomes" id="UP000016569"/>
    </source>
</evidence>
<dbReference type="PANTHER" id="PTHR38767">
    <property type="entry name" value="DNA POLYMERASE III SUBUNIT CHI"/>
    <property type="match status" value="1"/>
</dbReference>
<dbReference type="Proteomes" id="UP000016569">
    <property type="component" value="Unassembled WGS sequence"/>
</dbReference>
<dbReference type="PANTHER" id="PTHR38767:SF1">
    <property type="entry name" value="DNA POLYMERASE III SUBUNIT CHI"/>
    <property type="match status" value="1"/>
</dbReference>
<organism evidence="1 2">
    <name type="scientific">Brevundimonas abyssalis TAR-001</name>
    <dbReference type="NCBI Taxonomy" id="1391729"/>
    <lineage>
        <taxon>Bacteria</taxon>
        <taxon>Pseudomonadati</taxon>
        <taxon>Pseudomonadota</taxon>
        <taxon>Alphaproteobacteria</taxon>
        <taxon>Caulobacterales</taxon>
        <taxon>Caulobacteraceae</taxon>
        <taxon>Brevundimonas</taxon>
    </lineage>
</organism>
<dbReference type="Gene3D" id="3.40.50.10110">
    <property type="entry name" value="DNA polymerase III subunit chi"/>
    <property type="match status" value="1"/>
</dbReference>
<dbReference type="AlphaFoldDB" id="A0A8E0KGT5"/>
<dbReference type="RefSeq" id="WP_021695987.1">
    <property type="nucleotide sequence ID" value="NZ_BATC01000002.1"/>
</dbReference>
<evidence type="ECO:0000313" key="1">
    <source>
        <dbReference type="EMBL" id="GAD57891.1"/>
    </source>
</evidence>
<dbReference type="InterPro" id="IPR007459">
    <property type="entry name" value="DNA_pol3_chi"/>
</dbReference>
<dbReference type="InterPro" id="IPR036768">
    <property type="entry name" value="PolIII_chi_sf"/>
</dbReference>
<dbReference type="GO" id="GO:0006260">
    <property type="term" value="P:DNA replication"/>
    <property type="evidence" value="ECO:0007669"/>
    <property type="project" value="InterPro"/>
</dbReference>
<protein>
    <submittedName>
        <fullName evidence="1">DNA polymerase III chi subunit</fullName>
    </submittedName>
</protein>
<accession>A0A8E0KGT5</accession>
<dbReference type="OrthoDB" id="9795973at2"/>
<dbReference type="GO" id="GO:0003887">
    <property type="term" value="F:DNA-directed DNA polymerase activity"/>
    <property type="evidence" value="ECO:0007669"/>
    <property type="project" value="InterPro"/>
</dbReference>
<dbReference type="NCBIfam" id="NF004347">
    <property type="entry name" value="PRK05728.1-4"/>
    <property type="match status" value="1"/>
</dbReference>